<evidence type="ECO:0000313" key="3">
    <source>
        <dbReference type="EMBL" id="KAK3937342.1"/>
    </source>
</evidence>
<dbReference type="InterPro" id="IPR046536">
    <property type="entry name" value="DUF6601"/>
</dbReference>
<evidence type="ECO:0000256" key="2">
    <source>
        <dbReference type="SAM" id="Phobius"/>
    </source>
</evidence>
<feature type="transmembrane region" description="Helical" evidence="2">
    <location>
        <begin position="306"/>
        <end position="325"/>
    </location>
</feature>
<keyword evidence="2" id="KW-0812">Transmembrane</keyword>
<proteinExistence type="predicted"/>
<feature type="region of interest" description="Disordered" evidence="1">
    <location>
        <begin position="1"/>
        <end position="31"/>
    </location>
</feature>
<keyword evidence="4" id="KW-1185">Reference proteome</keyword>
<dbReference type="Pfam" id="PF20246">
    <property type="entry name" value="DUF6601"/>
    <property type="match status" value="1"/>
</dbReference>
<comment type="caution">
    <text evidence="3">The sequence shown here is derived from an EMBL/GenBank/DDBJ whole genome shotgun (WGS) entry which is preliminary data.</text>
</comment>
<reference evidence="4" key="1">
    <citation type="journal article" date="2023" name="Mol. Phylogenet. Evol.">
        <title>Genome-scale phylogeny and comparative genomics of the fungal order Sordariales.</title>
        <authorList>
            <person name="Hensen N."/>
            <person name="Bonometti L."/>
            <person name="Westerberg I."/>
            <person name="Brannstrom I.O."/>
            <person name="Guillou S."/>
            <person name="Cros-Aarteil S."/>
            <person name="Calhoun S."/>
            <person name="Haridas S."/>
            <person name="Kuo A."/>
            <person name="Mondo S."/>
            <person name="Pangilinan J."/>
            <person name="Riley R."/>
            <person name="LaButti K."/>
            <person name="Andreopoulos B."/>
            <person name="Lipzen A."/>
            <person name="Chen C."/>
            <person name="Yan M."/>
            <person name="Daum C."/>
            <person name="Ng V."/>
            <person name="Clum A."/>
            <person name="Steindorff A."/>
            <person name="Ohm R.A."/>
            <person name="Martin F."/>
            <person name="Silar P."/>
            <person name="Natvig D.O."/>
            <person name="Lalanne C."/>
            <person name="Gautier V."/>
            <person name="Ament-Velasquez S.L."/>
            <person name="Kruys A."/>
            <person name="Hutchinson M.I."/>
            <person name="Powell A.J."/>
            <person name="Barry K."/>
            <person name="Miller A.N."/>
            <person name="Grigoriev I.V."/>
            <person name="Debuchy R."/>
            <person name="Gladieux P."/>
            <person name="Hiltunen Thoren M."/>
            <person name="Johannesson H."/>
        </authorList>
    </citation>
    <scope>NUCLEOTIDE SEQUENCE [LARGE SCALE GENOMIC DNA]</scope>
    <source>
        <strain evidence="4">CBS 340.73</strain>
    </source>
</reference>
<sequence length="339" mass="38556">MMSSSTGPQAPFPPSCAPNWDRLDPHPDMNFPHSEDKAGYITYIPGDPAVNLVLDEVHAHLSDQLNTPLLDELHDQLWLVGRKSGLNIDALHMQRAKGRNIIATEDPRLHLVWDRGKIYIKPVPVFLLNHDFWTIYLPPPEREPCSKNSPVPSESATVAFDRSVAVGFLRSYSLLVSHRLDFVIAKESHLIPDDIDWPQWSRFICHLRRVEDEAVAKRFHYGQLRLSRLNWAVRIFRPRHAGTMWFYEIPHWSTTEFVAKATLPLVFVFASVSLLLSSMQVALAVPSEALRSPGISEDGLQNLSRAFWMFSIVAVLLWVVVLWGYRNRGKKSVTGIAIV</sequence>
<dbReference type="PANTHER" id="PTHR34414:SF1">
    <property type="entry name" value="SUBTILISIN-LIKE SERINE PROTEASE"/>
    <property type="match status" value="1"/>
</dbReference>
<name>A0AAN6N1A8_9PEZI</name>
<dbReference type="AlphaFoldDB" id="A0AAN6N1A8"/>
<gene>
    <name evidence="3" type="ORF">QBC46DRAFT_460955</name>
</gene>
<protein>
    <submittedName>
        <fullName evidence="3">Uncharacterized protein</fullName>
    </submittedName>
</protein>
<keyword evidence="2" id="KW-0472">Membrane</keyword>
<dbReference type="Proteomes" id="UP001303473">
    <property type="component" value="Unassembled WGS sequence"/>
</dbReference>
<dbReference type="PANTHER" id="PTHR34414">
    <property type="entry name" value="HET DOMAIN-CONTAINING PROTEIN-RELATED"/>
    <property type="match status" value="1"/>
</dbReference>
<dbReference type="EMBL" id="MU853857">
    <property type="protein sequence ID" value="KAK3937342.1"/>
    <property type="molecule type" value="Genomic_DNA"/>
</dbReference>
<feature type="compositionally biased region" description="Basic and acidic residues" evidence="1">
    <location>
        <begin position="21"/>
        <end position="31"/>
    </location>
</feature>
<feature type="transmembrane region" description="Helical" evidence="2">
    <location>
        <begin position="265"/>
        <end position="286"/>
    </location>
</feature>
<organism evidence="3 4">
    <name type="scientific">Diplogelasinospora grovesii</name>
    <dbReference type="NCBI Taxonomy" id="303347"/>
    <lineage>
        <taxon>Eukaryota</taxon>
        <taxon>Fungi</taxon>
        <taxon>Dikarya</taxon>
        <taxon>Ascomycota</taxon>
        <taxon>Pezizomycotina</taxon>
        <taxon>Sordariomycetes</taxon>
        <taxon>Sordariomycetidae</taxon>
        <taxon>Sordariales</taxon>
        <taxon>Diplogelasinosporaceae</taxon>
        <taxon>Diplogelasinospora</taxon>
    </lineage>
</organism>
<accession>A0AAN6N1A8</accession>
<evidence type="ECO:0000256" key="1">
    <source>
        <dbReference type="SAM" id="MobiDB-lite"/>
    </source>
</evidence>
<keyword evidence="2" id="KW-1133">Transmembrane helix</keyword>
<evidence type="ECO:0000313" key="4">
    <source>
        <dbReference type="Proteomes" id="UP001303473"/>
    </source>
</evidence>